<gene>
    <name evidence="5" type="ORF">K2173_005904</name>
</gene>
<dbReference type="EMBL" id="JAIWQS010000001">
    <property type="protein sequence ID" value="KAJ8773658.1"/>
    <property type="molecule type" value="Genomic_DNA"/>
</dbReference>
<dbReference type="PANTHER" id="PTHR24096:SF362">
    <property type="entry name" value="4-COUMARATE--COA LIGASE-LIKE 9"/>
    <property type="match status" value="1"/>
</dbReference>
<dbReference type="Pfam" id="PF13193">
    <property type="entry name" value="AMP-binding_C"/>
    <property type="match status" value="1"/>
</dbReference>
<dbReference type="InterPro" id="IPR025110">
    <property type="entry name" value="AMP-bd_C"/>
</dbReference>
<dbReference type="Proteomes" id="UP001159364">
    <property type="component" value="Linkage Group LG01"/>
</dbReference>
<dbReference type="SUPFAM" id="SSF56801">
    <property type="entry name" value="Acetyl-CoA synthetase-like"/>
    <property type="match status" value="1"/>
</dbReference>
<dbReference type="FunFam" id="3.30.300.30:FF:000007">
    <property type="entry name" value="4-coumarate--CoA ligase 2"/>
    <property type="match status" value="1"/>
</dbReference>
<protein>
    <recommendedName>
        <fullName evidence="7">4-coumarate--CoA ligase</fullName>
    </recommendedName>
</protein>
<organism evidence="5 6">
    <name type="scientific">Erythroxylum novogranatense</name>
    <dbReference type="NCBI Taxonomy" id="1862640"/>
    <lineage>
        <taxon>Eukaryota</taxon>
        <taxon>Viridiplantae</taxon>
        <taxon>Streptophyta</taxon>
        <taxon>Embryophyta</taxon>
        <taxon>Tracheophyta</taxon>
        <taxon>Spermatophyta</taxon>
        <taxon>Magnoliopsida</taxon>
        <taxon>eudicotyledons</taxon>
        <taxon>Gunneridae</taxon>
        <taxon>Pentapetalae</taxon>
        <taxon>rosids</taxon>
        <taxon>fabids</taxon>
        <taxon>Malpighiales</taxon>
        <taxon>Erythroxylaceae</taxon>
        <taxon>Erythroxylum</taxon>
    </lineage>
</organism>
<dbReference type="Gene3D" id="3.30.300.30">
    <property type="match status" value="1"/>
</dbReference>
<keyword evidence="2" id="KW-0436">Ligase</keyword>
<dbReference type="PROSITE" id="PS00455">
    <property type="entry name" value="AMP_BINDING"/>
    <property type="match status" value="1"/>
</dbReference>
<dbReference type="InterPro" id="IPR020845">
    <property type="entry name" value="AMP-binding_CS"/>
</dbReference>
<evidence type="ECO:0000259" key="3">
    <source>
        <dbReference type="Pfam" id="PF00501"/>
    </source>
</evidence>
<dbReference type="Pfam" id="PF00501">
    <property type="entry name" value="AMP-binding"/>
    <property type="match status" value="1"/>
</dbReference>
<accession>A0AAV8U727</accession>
<dbReference type="AlphaFoldDB" id="A0AAV8U727"/>
<dbReference type="Gene3D" id="3.40.50.12780">
    <property type="entry name" value="N-terminal domain of ligase-like"/>
    <property type="match status" value="1"/>
</dbReference>
<dbReference type="PANTHER" id="PTHR24096">
    <property type="entry name" value="LONG-CHAIN-FATTY-ACID--COA LIGASE"/>
    <property type="match status" value="1"/>
</dbReference>
<comment type="similarity">
    <text evidence="1">Belongs to the ATP-dependent AMP-binding enzyme family.</text>
</comment>
<dbReference type="GO" id="GO:0016405">
    <property type="term" value="F:CoA-ligase activity"/>
    <property type="evidence" value="ECO:0007669"/>
    <property type="project" value="TreeGrafter"/>
</dbReference>
<evidence type="ECO:0000259" key="4">
    <source>
        <dbReference type="Pfam" id="PF13193"/>
    </source>
</evidence>
<dbReference type="InterPro" id="IPR000873">
    <property type="entry name" value="AMP-dep_synth/lig_dom"/>
</dbReference>
<feature type="domain" description="AMP-dependent synthetase/ligase" evidence="3">
    <location>
        <begin position="63"/>
        <end position="411"/>
    </location>
</feature>
<dbReference type="InterPro" id="IPR042099">
    <property type="entry name" value="ANL_N_sf"/>
</dbReference>
<keyword evidence="6" id="KW-1185">Reference proteome</keyword>
<sequence length="556" mass="60671">MASTNHSTCNRTSSSIGLKTGFCSETGIYHSLRPQVPLPSLTLPTSVTDFAFSLLHSSTIPPPSTAAVLDATTHQSISFPELIFRTKTLSFSLIHHLGLKKGDTAFVLSPNSLQIPILYFSLFSIGVVVSPSNPLSKSFEISHQLQVSKPVIAFVTSDNAHKITSLKTIIIDSMEFESLMTTQRSHPRIDEREVKVYPSDPAAILYSSGTTGMVKGVLLTHQNFISSIVSAHAPMVARNTPVVSLCTVPYFHVYGFLYLVRSVSIGVTVVTMKRFELRTMLRAIEELRVTHVAVAPPLVVAMIKDGVVGERYDLSSLEVISCGGAPLRKSVITQFKKQFPKVQLAQAYGLTESTARVFSSLGPQESQVMGAIGKLAANCEAKIVDPDTGSSLSPGSPGELWLRGASIMKGYVGDEEATAAVLDSEGWLKTGDLCYIDNEGFLFFVDRIKELIKYKAYQVAPAELENLLLSHPDIVEAAIIPYPDEEAGEVPMAFVVRQSGRFIEESHVMDFVSKQVASYKRIRRVCFIDSLPKNAQGKVLRKELIKLAVSSAISKL</sequence>
<proteinExistence type="inferred from homology"/>
<comment type="caution">
    <text evidence="5">The sequence shown here is derived from an EMBL/GenBank/DDBJ whole genome shotgun (WGS) entry which is preliminary data.</text>
</comment>
<dbReference type="CDD" id="cd05904">
    <property type="entry name" value="4CL"/>
    <property type="match status" value="1"/>
</dbReference>
<evidence type="ECO:0008006" key="7">
    <source>
        <dbReference type="Google" id="ProtNLM"/>
    </source>
</evidence>
<evidence type="ECO:0000256" key="2">
    <source>
        <dbReference type="ARBA" id="ARBA00022598"/>
    </source>
</evidence>
<dbReference type="InterPro" id="IPR045851">
    <property type="entry name" value="AMP-bd_C_sf"/>
</dbReference>
<feature type="domain" description="AMP-binding enzyme C-terminal" evidence="4">
    <location>
        <begin position="463"/>
        <end position="538"/>
    </location>
</feature>
<evidence type="ECO:0000313" key="6">
    <source>
        <dbReference type="Proteomes" id="UP001159364"/>
    </source>
</evidence>
<evidence type="ECO:0000256" key="1">
    <source>
        <dbReference type="ARBA" id="ARBA00006432"/>
    </source>
</evidence>
<reference evidence="5 6" key="1">
    <citation type="submission" date="2021-09" db="EMBL/GenBank/DDBJ databases">
        <title>Genomic insights and catalytic innovation underlie evolution of tropane alkaloids biosynthesis.</title>
        <authorList>
            <person name="Wang Y.-J."/>
            <person name="Tian T."/>
            <person name="Huang J.-P."/>
            <person name="Huang S.-X."/>
        </authorList>
    </citation>
    <scope>NUCLEOTIDE SEQUENCE [LARGE SCALE GENOMIC DNA]</scope>
    <source>
        <strain evidence="5">KIB-2018</strain>
        <tissue evidence="5">Leaf</tissue>
    </source>
</reference>
<name>A0AAV8U727_9ROSI</name>
<evidence type="ECO:0000313" key="5">
    <source>
        <dbReference type="EMBL" id="KAJ8773658.1"/>
    </source>
</evidence>